<sequence>MSRQPTITEAQLENLAACLATTVPVLNELDNAFGSPFILPISNTIGALINLLQNVKQNKKECARLAENIYKVLYGIINLHITSEPAGSLSPAMINDVGRFMKYLPSIS</sequence>
<proteinExistence type="predicted"/>
<keyword evidence="2" id="KW-1185">Reference proteome</keyword>
<protein>
    <submittedName>
        <fullName evidence="1">Uncharacterized protein</fullName>
    </submittedName>
</protein>
<dbReference type="EMBL" id="JACAZH010000004">
    <property type="protein sequence ID" value="KAF7370175.1"/>
    <property type="molecule type" value="Genomic_DNA"/>
</dbReference>
<organism evidence="1 2">
    <name type="scientific">Mycena sanguinolenta</name>
    <dbReference type="NCBI Taxonomy" id="230812"/>
    <lineage>
        <taxon>Eukaryota</taxon>
        <taxon>Fungi</taxon>
        <taxon>Dikarya</taxon>
        <taxon>Basidiomycota</taxon>
        <taxon>Agaricomycotina</taxon>
        <taxon>Agaricomycetes</taxon>
        <taxon>Agaricomycetidae</taxon>
        <taxon>Agaricales</taxon>
        <taxon>Marasmiineae</taxon>
        <taxon>Mycenaceae</taxon>
        <taxon>Mycena</taxon>
    </lineage>
</organism>
<accession>A0A8H6Z6K5</accession>
<reference evidence="1" key="1">
    <citation type="submission" date="2020-05" db="EMBL/GenBank/DDBJ databases">
        <title>Mycena genomes resolve the evolution of fungal bioluminescence.</title>
        <authorList>
            <person name="Tsai I.J."/>
        </authorList>
    </citation>
    <scope>NUCLEOTIDE SEQUENCE</scope>
    <source>
        <strain evidence="1">160909Yilan</strain>
    </source>
</reference>
<dbReference type="OrthoDB" id="3028998at2759"/>
<evidence type="ECO:0000313" key="2">
    <source>
        <dbReference type="Proteomes" id="UP000623467"/>
    </source>
</evidence>
<evidence type="ECO:0000313" key="1">
    <source>
        <dbReference type="EMBL" id="KAF7370175.1"/>
    </source>
</evidence>
<dbReference type="Proteomes" id="UP000623467">
    <property type="component" value="Unassembled WGS sequence"/>
</dbReference>
<name>A0A8H6Z6K5_9AGAR</name>
<gene>
    <name evidence="1" type="ORF">MSAN_00648100</name>
</gene>
<comment type="caution">
    <text evidence="1">The sequence shown here is derived from an EMBL/GenBank/DDBJ whole genome shotgun (WGS) entry which is preliminary data.</text>
</comment>
<dbReference type="AlphaFoldDB" id="A0A8H6Z6K5"/>